<sequence length="809" mass="88023">MATLLQDLRFALRQLRKSPGFTIAALVTLALAIGANALIFGVLNTLILRPLNVPQAEGLFVIQHGSDGGWHSYPDYLDIRRRNRSFDDIAAWAISQAGLDTGKDPSKVWAYETSGNYFDVLQVHPYLGRFFHASDEHGSNSAPFVVLSYAYWHSHFQDDRGVVGRVIRINRHAMTILGVTPPGFQGTVLFFTSDIFVPIVNHEQLSGEKMLNARGNHWMYELVGHLKTGVNPEQAAADLNSVNSDLRKSYPQEEGKEPYTLGRPGLHGDYLGRPMRGFLTGLMLLSVLILLAACANLGSLFAARAADRSREVALRLALGSSRNRILRQLLTESVLLSTAGGVAGLMGNILLLRRLSEWRPFPQLPLHVPVSPDAKVYLLALVLALVSGVLSGIVPVRQVLRANPYEIVKAGSTGAFGRRISVRDVLLVVQIAICVVLVTSSMVALRGLVRTLHSNFGFEPQNTMLVDTDLRAAGYSGERIPVMQRRMIDAVQAIPGVDSVGSVNYPPLELPTSWRSLVYTDATENLSPSNAAANPCMYNVSPDYFRASGTSLLAGRAFTWHDDTNAPRVAVVNREFATKILGSLQDAVGQHFKLGDGTRVEVVGLVEDGKYVNLAEEKQPAMFFPLLQSPASWIWLVVQSRRDQQQLGAAIRGTLRDIDPGVVLAIRPWNEELAQALFPSRMATVSLGVLGMMGAMLSITGIFGMAAYSVSKRLRELGIRIALGAKHKEVLQAALGRAVKLLAIGSTAGLVLGVLASRVLASIVYQATSRDPLVLVSVVLTMLLLGLVATWIPAQRALGVDPLILLREE</sequence>
<gene>
    <name evidence="1" type="ORF">HDF13_000208</name>
</gene>
<accession>A0ACC5NTM8</accession>
<evidence type="ECO:0000313" key="1">
    <source>
        <dbReference type="EMBL" id="MBB5337875.1"/>
    </source>
</evidence>
<evidence type="ECO:0000313" key="2">
    <source>
        <dbReference type="Proteomes" id="UP000569005"/>
    </source>
</evidence>
<reference evidence="1" key="1">
    <citation type="submission" date="2020-08" db="EMBL/GenBank/DDBJ databases">
        <title>Genomic Encyclopedia of Type Strains, Phase IV (KMG-V): Genome sequencing to study the core and pangenomes of soil and plant-associated prokaryotes.</title>
        <authorList>
            <person name="Whitman W."/>
        </authorList>
    </citation>
    <scope>NUCLEOTIDE SEQUENCE</scope>
    <source>
        <strain evidence="1">M8UP15</strain>
    </source>
</reference>
<organism evidence="1 2">
    <name type="scientific">Tunturiibacter gelidiferens</name>
    <dbReference type="NCBI Taxonomy" id="3069689"/>
    <lineage>
        <taxon>Bacteria</taxon>
        <taxon>Pseudomonadati</taxon>
        <taxon>Acidobacteriota</taxon>
        <taxon>Terriglobia</taxon>
        <taxon>Terriglobales</taxon>
        <taxon>Acidobacteriaceae</taxon>
        <taxon>Tunturiibacter</taxon>
    </lineage>
</organism>
<proteinExistence type="predicted"/>
<name>A0ACC5NTM8_9BACT</name>
<dbReference type="EMBL" id="JACHEA010000001">
    <property type="protein sequence ID" value="MBB5337875.1"/>
    <property type="molecule type" value="Genomic_DNA"/>
</dbReference>
<keyword evidence="2" id="KW-1185">Reference proteome</keyword>
<dbReference type="Proteomes" id="UP000569005">
    <property type="component" value="Unassembled WGS sequence"/>
</dbReference>
<comment type="caution">
    <text evidence="1">The sequence shown here is derived from an EMBL/GenBank/DDBJ whole genome shotgun (WGS) entry which is preliminary data.</text>
</comment>
<protein>
    <submittedName>
        <fullName evidence="1">Permease</fullName>
    </submittedName>
</protein>